<proteinExistence type="predicted"/>
<dbReference type="Gene3D" id="2.40.70.10">
    <property type="entry name" value="Acid Proteases"/>
    <property type="match status" value="1"/>
</dbReference>
<keyword evidence="2" id="KW-0645">Protease</keyword>
<name>A0A562IKJ6_9GAMM</name>
<dbReference type="Pfam" id="PF13975">
    <property type="entry name" value="gag-asp_proteas"/>
    <property type="match status" value="1"/>
</dbReference>
<reference evidence="2 3" key="1">
    <citation type="submission" date="2019-07" db="EMBL/GenBank/DDBJ databases">
        <title>Genomic Encyclopedia of Type Strains, Phase I: the one thousand microbial genomes (KMG-I) project.</title>
        <authorList>
            <person name="Kyrpides N."/>
        </authorList>
    </citation>
    <scope>NUCLEOTIDE SEQUENCE [LARGE SCALE GENOMIC DNA]</scope>
    <source>
        <strain evidence="2 3">DSM 375</strain>
    </source>
</reference>
<keyword evidence="1" id="KW-0732">Signal</keyword>
<protein>
    <submittedName>
        <fullName evidence="2">Aspartyl protease family protein</fullName>
    </submittedName>
</protein>
<dbReference type="EMBL" id="VLKG01000005">
    <property type="protein sequence ID" value="TWH71346.1"/>
    <property type="molecule type" value="Genomic_DNA"/>
</dbReference>
<dbReference type="InterPro" id="IPR001969">
    <property type="entry name" value="Aspartic_peptidase_AS"/>
</dbReference>
<comment type="caution">
    <text evidence="2">The sequence shown here is derived from an EMBL/GenBank/DDBJ whole genome shotgun (WGS) entry which is preliminary data.</text>
</comment>
<dbReference type="InterPro" id="IPR034122">
    <property type="entry name" value="Retropepsin-like_bacterial"/>
</dbReference>
<gene>
    <name evidence="2" type="ORF">LX59_01629</name>
</gene>
<dbReference type="NCBIfam" id="TIGR02281">
    <property type="entry name" value="clan_AA_DTGA"/>
    <property type="match status" value="1"/>
</dbReference>
<dbReference type="PROSITE" id="PS00141">
    <property type="entry name" value="ASP_PROTEASE"/>
    <property type="match status" value="1"/>
</dbReference>
<evidence type="ECO:0000313" key="2">
    <source>
        <dbReference type="EMBL" id="TWH71346.1"/>
    </source>
</evidence>
<dbReference type="GO" id="GO:0004190">
    <property type="term" value="F:aspartic-type endopeptidase activity"/>
    <property type="evidence" value="ECO:0007669"/>
    <property type="project" value="InterPro"/>
</dbReference>
<feature type="signal peptide" evidence="1">
    <location>
        <begin position="1"/>
        <end position="18"/>
    </location>
</feature>
<organism evidence="2 3">
    <name type="scientific">Azomonas agilis</name>
    <dbReference type="NCBI Taxonomy" id="116849"/>
    <lineage>
        <taxon>Bacteria</taxon>
        <taxon>Pseudomonadati</taxon>
        <taxon>Pseudomonadota</taxon>
        <taxon>Gammaproteobacteria</taxon>
        <taxon>Pseudomonadales</taxon>
        <taxon>Pseudomonadaceae</taxon>
        <taxon>Azomonas</taxon>
    </lineage>
</organism>
<keyword evidence="2" id="KW-0378">Hydrolase</keyword>
<evidence type="ECO:0000313" key="3">
    <source>
        <dbReference type="Proteomes" id="UP000319627"/>
    </source>
</evidence>
<accession>A0A562IKJ6</accession>
<dbReference type="InterPro" id="IPR021109">
    <property type="entry name" value="Peptidase_aspartic_dom_sf"/>
</dbReference>
<feature type="chain" id="PRO_5021993824" evidence="1">
    <location>
        <begin position="19"/>
        <end position="164"/>
    </location>
</feature>
<dbReference type="InterPro" id="IPR011969">
    <property type="entry name" value="Clan_AA_Asp_peptidase_C"/>
</dbReference>
<dbReference type="Proteomes" id="UP000319627">
    <property type="component" value="Unassembled WGS sequence"/>
</dbReference>
<dbReference type="GO" id="GO:0006508">
    <property type="term" value="P:proteolysis"/>
    <property type="evidence" value="ECO:0007669"/>
    <property type="project" value="UniProtKB-KW"/>
</dbReference>
<dbReference type="AlphaFoldDB" id="A0A562IKJ6"/>
<dbReference type="CDD" id="cd05483">
    <property type="entry name" value="retropepsin_like_bacteria"/>
    <property type="match status" value="1"/>
</dbReference>
<keyword evidence="3" id="KW-1185">Reference proteome</keyword>
<sequence>MLSLAWLAGLILASRFFADWEQKAYNPNTQPISRHQGSWIEVVLRANAQGHFFSAGRINNQPVVFLLDTGATDVAIPLSLSKTLGLEPREAQSIRTANGLVTGRRTHIDRLSLGDIVLRDVRAILIPDFKDQNILLGMSALKQLEFTQRDGTLVLRQPISEQHD</sequence>
<dbReference type="SUPFAM" id="SSF50630">
    <property type="entry name" value="Acid proteases"/>
    <property type="match status" value="1"/>
</dbReference>
<evidence type="ECO:0000256" key="1">
    <source>
        <dbReference type="SAM" id="SignalP"/>
    </source>
</evidence>